<dbReference type="InterPro" id="IPR011050">
    <property type="entry name" value="Pectin_lyase_fold/virulence"/>
</dbReference>
<dbReference type="Proteomes" id="UP000250369">
    <property type="component" value="Unassembled WGS sequence"/>
</dbReference>
<dbReference type="InterPro" id="IPR006311">
    <property type="entry name" value="TAT_signal"/>
</dbReference>
<dbReference type="Gene3D" id="2.160.20.10">
    <property type="entry name" value="Single-stranded right-handed beta-helix, Pectin lyase-like"/>
    <property type="match status" value="2"/>
</dbReference>
<dbReference type="InterPro" id="IPR024535">
    <property type="entry name" value="RHGA/B-epi-like_pectate_lyase"/>
</dbReference>
<dbReference type="EMBL" id="QMFB01000001">
    <property type="protein sequence ID" value="RAV23156.1"/>
    <property type="molecule type" value="Genomic_DNA"/>
</dbReference>
<feature type="domain" description="Rhamnogalacturonase A/B/Epimerase-like pectate lyase" evidence="1">
    <location>
        <begin position="58"/>
        <end position="101"/>
    </location>
</feature>
<organism evidence="2 3">
    <name type="scientific">Paenibacillus contaminans</name>
    <dbReference type="NCBI Taxonomy" id="450362"/>
    <lineage>
        <taxon>Bacteria</taxon>
        <taxon>Bacillati</taxon>
        <taxon>Bacillota</taxon>
        <taxon>Bacilli</taxon>
        <taxon>Bacillales</taxon>
        <taxon>Paenibacillaceae</taxon>
        <taxon>Paenibacillus</taxon>
    </lineage>
</organism>
<protein>
    <recommendedName>
        <fullName evidence="1">Rhamnogalacturonase A/B/Epimerase-like pectate lyase domain-containing protein</fullName>
    </recommendedName>
</protein>
<dbReference type="Pfam" id="PF12708">
    <property type="entry name" value="Pect-lyase_RHGA_epim"/>
    <property type="match status" value="1"/>
</dbReference>
<gene>
    <name evidence="2" type="ORF">DQG23_02890</name>
</gene>
<proteinExistence type="predicted"/>
<name>A0A329MWG0_9BACL</name>
<evidence type="ECO:0000313" key="3">
    <source>
        <dbReference type="Proteomes" id="UP000250369"/>
    </source>
</evidence>
<dbReference type="PROSITE" id="PS51318">
    <property type="entry name" value="TAT"/>
    <property type="match status" value="1"/>
</dbReference>
<evidence type="ECO:0000313" key="2">
    <source>
        <dbReference type="EMBL" id="RAV23156.1"/>
    </source>
</evidence>
<dbReference type="SUPFAM" id="SSF51126">
    <property type="entry name" value="Pectin lyase-like"/>
    <property type="match status" value="1"/>
</dbReference>
<accession>A0A329MWG0</accession>
<dbReference type="AlphaFoldDB" id="A0A329MWG0"/>
<keyword evidence="3" id="KW-1185">Reference proteome</keyword>
<evidence type="ECO:0000259" key="1">
    <source>
        <dbReference type="Pfam" id="PF12708"/>
    </source>
</evidence>
<dbReference type="InterPro" id="IPR012334">
    <property type="entry name" value="Pectin_lyas_fold"/>
</dbReference>
<sequence>MQMTDHERKGDAPISRRKLLGAFGMAGAAIAAEGLMSASHVGYAKEKEVKAASMPDLFINVQDHGAVGDGVADDTVAIQNVLNASAGLTVIIPNGNYKIGSLTIPAQVELIVQNGAVLRPQAPCTIACYGSFIAGPYRVFDFPYIRNSGTLQVQFQGFRSLEYWLPEWFGAVGDANVDETNASLPVVTGTDSSLAFEECLLAMSQTGVSTMKLNHRNFLFEHEVNVFDGNFRLEGSTHAKFAAVVIGDNPSGYKIHIDTGYLTGKGIESLFVIKHTQPFVGYFGFHIGNCFFRSYLNGPFAAVKVTEPQSPTLGAPPRPCVIDNCRFFKFKKAIWANGLFGIGTLNITNSYFASSEFWGEYYSVYSDAYAGVTNFNFINNVSEQGGRIKFDLVQDPTYGYMGSLEGQFRIEGNLLEGQPNPIVIYSNVASGTIRSNYFEANRDSIIEFHSLGRDQDADGLKEIVSTIDISDNFYHVLTNAQIVLNNCIVTRYDIANTAEIKTCVSGVQRFTVDSGNAKATIFQALGDFCGFSVDFGFLRDNLESAVPVTAQGKIDFNQYGVDLATPLGPRKYSEFMTESPAKAIPIAIQSDEIFIVGAIMKKTMNAANFVGIKIADGSGTVLKTIPPMIKLNDSLNAFTAVFFAVDGTSIAGTGRKLSFFCSQAGNTVTDAYCYTVKKNAAGEQFGIFIK</sequence>
<reference evidence="2 3" key="1">
    <citation type="journal article" date="2009" name="Int. J. Syst. Evol. Microbiol.">
        <title>Paenibacillus contaminans sp. nov., isolated from a contaminated laboratory plate.</title>
        <authorList>
            <person name="Chou J.H."/>
            <person name="Lee J.H."/>
            <person name="Lin M.C."/>
            <person name="Chang P.S."/>
            <person name="Arun A.B."/>
            <person name="Young C.C."/>
            <person name="Chen W.M."/>
        </authorList>
    </citation>
    <scope>NUCLEOTIDE SEQUENCE [LARGE SCALE GENOMIC DNA]</scope>
    <source>
        <strain evidence="2 3">CKOBP-6</strain>
    </source>
</reference>
<comment type="caution">
    <text evidence="2">The sequence shown here is derived from an EMBL/GenBank/DDBJ whole genome shotgun (WGS) entry which is preliminary data.</text>
</comment>